<organism evidence="1 2">
    <name type="scientific">Microvenator marinus</name>
    <dbReference type="NCBI Taxonomy" id="2600177"/>
    <lineage>
        <taxon>Bacteria</taxon>
        <taxon>Deltaproteobacteria</taxon>
        <taxon>Bradymonadales</taxon>
        <taxon>Microvenatoraceae</taxon>
        <taxon>Microvenator</taxon>
    </lineage>
</organism>
<dbReference type="Proteomes" id="UP000321595">
    <property type="component" value="Chromosome"/>
</dbReference>
<protein>
    <submittedName>
        <fullName evidence="1">Uncharacterized protein</fullName>
    </submittedName>
</protein>
<accession>A0A5B8XWR7</accession>
<dbReference type="KEGG" id="bbae:FRD01_11860"/>
<evidence type="ECO:0000313" key="2">
    <source>
        <dbReference type="Proteomes" id="UP000321595"/>
    </source>
</evidence>
<reference evidence="1 2" key="1">
    <citation type="submission" date="2019-08" db="EMBL/GenBank/DDBJ databases">
        <authorList>
            <person name="Liang Q."/>
        </authorList>
    </citation>
    <scope>NUCLEOTIDE SEQUENCE [LARGE SCALE GENOMIC DNA]</scope>
    <source>
        <strain evidence="1 2">V1718</strain>
    </source>
</reference>
<dbReference type="AlphaFoldDB" id="A0A5B8XWR7"/>
<proteinExistence type="predicted"/>
<name>A0A5B8XWR7_9DELT</name>
<gene>
    <name evidence="1" type="ORF">FRD01_11860</name>
</gene>
<keyword evidence="2" id="KW-1185">Reference proteome</keyword>
<evidence type="ECO:0000313" key="1">
    <source>
        <dbReference type="EMBL" id="QED27919.1"/>
    </source>
</evidence>
<dbReference type="EMBL" id="CP042467">
    <property type="protein sequence ID" value="QED27919.1"/>
    <property type="molecule type" value="Genomic_DNA"/>
</dbReference>
<sequence length="315" mass="34800">MTFAAESEAVCTAALNAGYDDCVTFQLTDAPQFSATTICDYREIGMTSSWDATAQLLTITIDPNNGDGIPAVRHPVNDGNWSSLSDYKDAFYGLAFGEGCNDDIDIPRPDQCGDLNIKYVISDRPYWIDSGGISPYQNLDPFWGALASDDGVINIEDTGIFDLIGGTMSSCDTQSASANGDTFEVQQCSYYEVTDEITVFEPVCERKQPHFIRSEHASTRFEYFKWNSLQTTFLFDPTPGNFSRLAIKADARLENDYFDSNSSYVDGDVEVKLNTVPFSVGRDNRDGVCGASKVSKNMIFLQPKTYVGYAPNCFQ</sequence>
<dbReference type="RefSeq" id="WP_146959888.1">
    <property type="nucleotide sequence ID" value="NZ_CP042467.1"/>
</dbReference>